<evidence type="ECO:0000259" key="8">
    <source>
        <dbReference type="PROSITE" id="PS50048"/>
    </source>
</evidence>
<keyword evidence="3" id="KW-0805">Transcription regulation</keyword>
<feature type="compositionally biased region" description="Basic and acidic residues" evidence="7">
    <location>
        <begin position="1"/>
        <end position="12"/>
    </location>
</feature>
<feature type="region of interest" description="Disordered" evidence="7">
    <location>
        <begin position="1"/>
        <end position="44"/>
    </location>
</feature>
<feature type="compositionally biased region" description="Low complexity" evidence="7">
    <location>
        <begin position="97"/>
        <end position="108"/>
    </location>
</feature>
<evidence type="ECO:0000256" key="7">
    <source>
        <dbReference type="SAM" id="MobiDB-lite"/>
    </source>
</evidence>
<evidence type="ECO:0000256" key="4">
    <source>
        <dbReference type="ARBA" id="ARBA00023125"/>
    </source>
</evidence>
<dbReference type="PANTHER" id="PTHR31779">
    <property type="entry name" value="2-NITROPROPANE DIOXYGENASE FAMILY, PUTATIVE (AFU_ORTHOLOGUE AFUA_2G17430)-RELATED"/>
    <property type="match status" value="1"/>
</dbReference>
<dbReference type="SMART" id="SM00066">
    <property type="entry name" value="GAL4"/>
    <property type="match status" value="1"/>
</dbReference>
<dbReference type="SUPFAM" id="SSF57701">
    <property type="entry name" value="Zn2/Cys6 DNA-binding domain"/>
    <property type="match status" value="1"/>
</dbReference>
<keyword evidence="5" id="KW-0804">Transcription</keyword>
<organism evidence="9 10">
    <name type="scientific">Aspergillus pseudoustus</name>
    <dbReference type="NCBI Taxonomy" id="1810923"/>
    <lineage>
        <taxon>Eukaryota</taxon>
        <taxon>Fungi</taxon>
        <taxon>Dikarya</taxon>
        <taxon>Ascomycota</taxon>
        <taxon>Pezizomycotina</taxon>
        <taxon>Eurotiomycetes</taxon>
        <taxon>Eurotiomycetidae</taxon>
        <taxon>Eurotiales</taxon>
        <taxon>Aspergillaceae</taxon>
        <taxon>Aspergillus</taxon>
        <taxon>Aspergillus subgen. Nidulantes</taxon>
    </lineage>
</organism>
<evidence type="ECO:0000256" key="2">
    <source>
        <dbReference type="ARBA" id="ARBA00022833"/>
    </source>
</evidence>
<dbReference type="PROSITE" id="PS50048">
    <property type="entry name" value="ZN2_CY6_FUNGAL_2"/>
    <property type="match status" value="1"/>
</dbReference>
<dbReference type="Pfam" id="PF00172">
    <property type="entry name" value="Zn_clus"/>
    <property type="match status" value="1"/>
</dbReference>
<dbReference type="Pfam" id="PF04082">
    <property type="entry name" value="Fungal_trans"/>
    <property type="match status" value="1"/>
</dbReference>
<accession>A0ABR4IKN8</accession>
<proteinExistence type="predicted"/>
<evidence type="ECO:0000256" key="1">
    <source>
        <dbReference type="ARBA" id="ARBA00022723"/>
    </source>
</evidence>
<keyword evidence="1" id="KW-0479">Metal-binding</keyword>
<keyword evidence="10" id="KW-1185">Reference proteome</keyword>
<evidence type="ECO:0000313" key="9">
    <source>
        <dbReference type="EMBL" id="KAL2828338.1"/>
    </source>
</evidence>
<dbReference type="InterPro" id="IPR001138">
    <property type="entry name" value="Zn2Cys6_DnaBD"/>
</dbReference>
<dbReference type="InterPro" id="IPR052478">
    <property type="entry name" value="Metabolite_Synth_Reg"/>
</dbReference>
<name>A0ABR4IKN8_9EURO</name>
<evidence type="ECO:0000313" key="10">
    <source>
        <dbReference type="Proteomes" id="UP001610446"/>
    </source>
</evidence>
<feature type="compositionally biased region" description="Pro residues" evidence="7">
    <location>
        <begin position="21"/>
        <end position="34"/>
    </location>
</feature>
<keyword evidence="6" id="KW-0539">Nucleus</keyword>
<protein>
    <recommendedName>
        <fullName evidence="8">Zn(2)-C6 fungal-type domain-containing protein</fullName>
    </recommendedName>
</protein>
<gene>
    <name evidence="9" type="ORF">BJY01DRAFT_228510</name>
</gene>
<feature type="region of interest" description="Disordered" evidence="7">
    <location>
        <begin position="97"/>
        <end position="175"/>
    </location>
</feature>
<dbReference type="CDD" id="cd12148">
    <property type="entry name" value="fungal_TF_MHR"/>
    <property type="match status" value="1"/>
</dbReference>
<evidence type="ECO:0000256" key="6">
    <source>
        <dbReference type="ARBA" id="ARBA00023242"/>
    </source>
</evidence>
<dbReference type="InterPro" id="IPR007219">
    <property type="entry name" value="XnlR_reg_dom"/>
</dbReference>
<dbReference type="Gene3D" id="4.10.240.10">
    <property type="entry name" value="Zn(2)-C6 fungal-type DNA-binding domain"/>
    <property type="match status" value="1"/>
</dbReference>
<dbReference type="PANTHER" id="PTHR31779:SF5">
    <property type="entry name" value="ZN(II)2CYS6 TRANSCRIPTION FACTOR (EUROFUNG)"/>
    <property type="match status" value="1"/>
</dbReference>
<dbReference type="PROSITE" id="PS00463">
    <property type="entry name" value="ZN2_CY6_FUNGAL_1"/>
    <property type="match status" value="1"/>
</dbReference>
<dbReference type="Proteomes" id="UP001610446">
    <property type="component" value="Unassembled WGS sequence"/>
</dbReference>
<comment type="caution">
    <text evidence="9">The sequence shown here is derived from an EMBL/GenBank/DDBJ whole genome shotgun (WGS) entry which is preliminary data.</text>
</comment>
<sequence>MAKSHVILDRSRASVCGSRPPHLPQLPQLPPTPPLHDSAHHHNMEAPVQNRRMRTLRACDTCRRRKRKCNGQTPCDTCTEWGYDCYMDGTYCPTPTRSSSSAAARFSRVPLPPPRDRFPSGVSASAGGGSGQTEQIRDVVTQGPISPVINTPESTSASTPGERSHPAAGGGHARSSAIKSLAANSGAAFVRRMGLKLDPANAPRLNLFGWNIGARELASGAPNPSGLPIVGIVSYEDMKKLAEVYMRKVDPCYGFLDQADFYKRLATRWEFGSPCTLYDSVLAGVGALGLLFSERAVKITEILLVEAAKSILESYDGSSAPSVELIIGWLLRVIYMRMTAPPYATWLASCKLIHLIEAAGLHREAADDLTASTNTLDPKIRRRILGVALHQNLWTSYDLGLSRVSLKTDILSLPLRTDLGTGDFTEELLGLLQISINLDPEQEQDDHDLMVALNQILDRGHTKPPSLMAQTNVVLCILRRLHLLNINTSSNLTTRVLQLTRRALEAARTLVEECSPWHHMPNVPFNIITILLELDTYSALAQLPEALETLKLIASAYNTATMREAYATARLLAYLYQKRRSHDAQMLGSLLSRLEFDSDNSSIGGQTVRPNLEEVPFLEELISDIPTLQGFDFEEFLNMDFPGFSEVMDFSGDQ</sequence>
<keyword evidence="2" id="KW-0862">Zinc</keyword>
<reference evidence="9 10" key="1">
    <citation type="submission" date="2024-07" db="EMBL/GenBank/DDBJ databases">
        <title>Section-level genome sequencing and comparative genomics of Aspergillus sections Usti and Cavernicolus.</title>
        <authorList>
            <consortium name="Lawrence Berkeley National Laboratory"/>
            <person name="Nybo J.L."/>
            <person name="Vesth T.C."/>
            <person name="Theobald S."/>
            <person name="Frisvad J.C."/>
            <person name="Larsen T.O."/>
            <person name="Kjaerboelling I."/>
            <person name="Rothschild-Mancinelli K."/>
            <person name="Lyhne E.K."/>
            <person name="Kogle M.E."/>
            <person name="Barry K."/>
            <person name="Clum A."/>
            <person name="Na H."/>
            <person name="Ledsgaard L."/>
            <person name="Lin J."/>
            <person name="Lipzen A."/>
            <person name="Kuo A."/>
            <person name="Riley R."/>
            <person name="Mondo S."/>
            <person name="Labutti K."/>
            <person name="Haridas S."/>
            <person name="Pangalinan J."/>
            <person name="Salamov A.A."/>
            <person name="Simmons B.A."/>
            <person name="Magnuson J.K."/>
            <person name="Chen J."/>
            <person name="Drula E."/>
            <person name="Henrissat B."/>
            <person name="Wiebenga A."/>
            <person name="Lubbers R.J."/>
            <person name="Gomes A.C."/>
            <person name="Makela M.R."/>
            <person name="Stajich J."/>
            <person name="Grigoriev I.V."/>
            <person name="Mortensen U.H."/>
            <person name="De Vries R.P."/>
            <person name="Baker S.E."/>
            <person name="Andersen M.R."/>
        </authorList>
    </citation>
    <scope>NUCLEOTIDE SEQUENCE [LARGE SCALE GENOMIC DNA]</scope>
    <source>
        <strain evidence="9 10">CBS 123904</strain>
    </source>
</reference>
<evidence type="ECO:0000256" key="5">
    <source>
        <dbReference type="ARBA" id="ARBA00023163"/>
    </source>
</evidence>
<dbReference type="InterPro" id="IPR036864">
    <property type="entry name" value="Zn2-C6_fun-type_DNA-bd_sf"/>
</dbReference>
<feature type="compositionally biased region" description="Polar residues" evidence="7">
    <location>
        <begin position="148"/>
        <end position="161"/>
    </location>
</feature>
<dbReference type="EMBL" id="JBFXLU010000367">
    <property type="protein sequence ID" value="KAL2828338.1"/>
    <property type="molecule type" value="Genomic_DNA"/>
</dbReference>
<feature type="domain" description="Zn(2)-C6 fungal-type" evidence="8">
    <location>
        <begin position="58"/>
        <end position="87"/>
    </location>
</feature>
<dbReference type="CDD" id="cd00067">
    <property type="entry name" value="GAL4"/>
    <property type="match status" value="1"/>
</dbReference>
<evidence type="ECO:0000256" key="3">
    <source>
        <dbReference type="ARBA" id="ARBA00023015"/>
    </source>
</evidence>
<keyword evidence="4" id="KW-0238">DNA-binding</keyword>